<dbReference type="AlphaFoldDB" id="A0A644ZQ06"/>
<name>A0A644ZQ06_9ZZZZ</name>
<sequence length="168" mass="19396">MRYNSRAQYKNNEISQKLYTHFGKSMNLARIKFFGLMICSLYKVKTVTFSKLASAFETRADSSSSLRRIQRFMAEYVLDLDIIARFVVGLLPHKGPYTLSMDRTNWKFGETNINVLTLAVTYDGVAFPVLFQLMPKRGNSNTAERIAIVNRFIRLFGYESINLHSRNT</sequence>
<comment type="caution">
    <text evidence="1">The sequence shown here is derived from an EMBL/GenBank/DDBJ whole genome shotgun (WGS) entry which is preliminary data.</text>
</comment>
<organism evidence="1">
    <name type="scientific">bioreactor metagenome</name>
    <dbReference type="NCBI Taxonomy" id="1076179"/>
    <lineage>
        <taxon>unclassified sequences</taxon>
        <taxon>metagenomes</taxon>
        <taxon>ecological metagenomes</taxon>
    </lineage>
</organism>
<dbReference type="EMBL" id="VSSQ01009914">
    <property type="protein sequence ID" value="MPM42932.1"/>
    <property type="molecule type" value="Genomic_DNA"/>
</dbReference>
<accession>A0A644ZQ06</accession>
<reference evidence="1" key="1">
    <citation type="submission" date="2019-08" db="EMBL/GenBank/DDBJ databases">
        <authorList>
            <person name="Kucharzyk K."/>
            <person name="Murdoch R.W."/>
            <person name="Higgins S."/>
            <person name="Loffler F."/>
        </authorList>
    </citation>
    <scope>NUCLEOTIDE SEQUENCE</scope>
</reference>
<proteinExistence type="predicted"/>
<evidence type="ECO:0000313" key="1">
    <source>
        <dbReference type="EMBL" id="MPM42932.1"/>
    </source>
</evidence>
<protein>
    <submittedName>
        <fullName evidence="1">IS4 family transposase ISBf13</fullName>
    </submittedName>
</protein>
<gene>
    <name evidence="1" type="ORF">SDC9_89604</name>
</gene>